<evidence type="ECO:0000313" key="1">
    <source>
        <dbReference type="EMBL" id="ECK2814580.1"/>
    </source>
</evidence>
<gene>
    <name evidence="1" type="ORF">FQX65_08880</name>
</gene>
<comment type="caution">
    <text evidence="1">The sequence shown here is derived from an EMBL/GenBank/DDBJ whole genome shotgun (WGS) entry which is preliminary data.</text>
</comment>
<proteinExistence type="predicted"/>
<dbReference type="EMBL" id="AAJBFP010000124">
    <property type="protein sequence ID" value="ECK2814580.1"/>
    <property type="molecule type" value="Genomic_DNA"/>
</dbReference>
<sequence>MKVIKINSSFIRPHTIKSFSVYAEQEFIVLKIFNGINYIQHFKIFQNKELDYHYIFGVKQNSKTVMILDEIDNLMQKLAVNTSLEVKRLLSKRKGSIFKNGTIFLDYELFNFLAKSEEKNNIELLVKEYRKEQRKIGFFKRFFL</sequence>
<accession>A0A6C7NBH0</accession>
<dbReference type="AlphaFoldDB" id="A0A6C7NBH0"/>
<protein>
    <submittedName>
        <fullName evidence="1">Uncharacterized protein</fullName>
    </submittedName>
</protein>
<reference evidence="1" key="1">
    <citation type="submission" date="2019-07" db="EMBL/GenBank/DDBJ databases">
        <authorList>
            <consortium name="NARMS: The National Antimicrobial Resistance Monitoring System"/>
        </authorList>
    </citation>
    <scope>NUCLEOTIDE SEQUENCE</scope>
    <source>
        <strain evidence="1">FSIS31902397</strain>
    </source>
</reference>
<organism evidence="1">
    <name type="scientific">Campylobacter coli</name>
    <dbReference type="NCBI Taxonomy" id="195"/>
    <lineage>
        <taxon>Bacteria</taxon>
        <taxon>Pseudomonadati</taxon>
        <taxon>Campylobacterota</taxon>
        <taxon>Epsilonproteobacteria</taxon>
        <taxon>Campylobacterales</taxon>
        <taxon>Campylobacteraceae</taxon>
        <taxon>Campylobacter</taxon>
    </lineage>
</organism>
<name>A0A6C7NBH0_CAMCO</name>